<feature type="transmembrane region" description="Helical" evidence="1">
    <location>
        <begin position="28"/>
        <end position="52"/>
    </location>
</feature>
<accession>A0A2I0JRT6</accession>
<keyword evidence="1" id="KW-0812">Transmembrane</keyword>
<keyword evidence="1" id="KW-0472">Membrane</keyword>
<protein>
    <recommendedName>
        <fullName evidence="4">ABC transporter C family member 2-like</fullName>
    </recommendedName>
</protein>
<evidence type="ECO:0000256" key="1">
    <source>
        <dbReference type="SAM" id="Phobius"/>
    </source>
</evidence>
<keyword evidence="1" id="KW-1133">Transmembrane helix</keyword>
<proteinExistence type="predicted"/>
<evidence type="ECO:0008006" key="4">
    <source>
        <dbReference type="Google" id="ProtNLM"/>
    </source>
</evidence>
<dbReference type="EMBL" id="PGOL01001331">
    <property type="protein sequence ID" value="PKI59018.1"/>
    <property type="molecule type" value="Genomic_DNA"/>
</dbReference>
<evidence type="ECO:0000313" key="3">
    <source>
        <dbReference type="Proteomes" id="UP000233551"/>
    </source>
</evidence>
<organism evidence="2 3">
    <name type="scientific">Punica granatum</name>
    <name type="common">Pomegranate</name>
    <dbReference type="NCBI Taxonomy" id="22663"/>
    <lineage>
        <taxon>Eukaryota</taxon>
        <taxon>Viridiplantae</taxon>
        <taxon>Streptophyta</taxon>
        <taxon>Embryophyta</taxon>
        <taxon>Tracheophyta</taxon>
        <taxon>Spermatophyta</taxon>
        <taxon>Magnoliopsida</taxon>
        <taxon>eudicotyledons</taxon>
        <taxon>Gunneridae</taxon>
        <taxon>Pentapetalae</taxon>
        <taxon>rosids</taxon>
        <taxon>malvids</taxon>
        <taxon>Myrtales</taxon>
        <taxon>Lythraceae</taxon>
        <taxon>Punica</taxon>
    </lineage>
</organism>
<feature type="transmembrane region" description="Helical" evidence="1">
    <location>
        <begin position="112"/>
        <end position="131"/>
    </location>
</feature>
<evidence type="ECO:0000313" key="2">
    <source>
        <dbReference type="EMBL" id="PKI59018.1"/>
    </source>
</evidence>
<gene>
    <name evidence="2" type="ORF">CRG98_020586</name>
</gene>
<sequence>MAFKPLVWYCQPVPNGVWGRAVENALGVYTPCAVDSLVVSVSQLVLLGLCLYRIWRIKKDFKVQRFSLRSKLYNYLLGLLAAYCTAEPLFRLIMGISVLNLDGQRGFAPYEIVSLIVEALTWCSMLVMLILETKVYIREFRWFVRFGVIYALVGDAVMLNLVLSLKDFCNSFPVLWILQLVA</sequence>
<feature type="transmembrane region" description="Helical" evidence="1">
    <location>
        <begin position="143"/>
        <end position="163"/>
    </location>
</feature>
<name>A0A2I0JRT6_PUNGR</name>
<keyword evidence="3" id="KW-1185">Reference proteome</keyword>
<reference evidence="2 3" key="1">
    <citation type="submission" date="2017-11" db="EMBL/GenBank/DDBJ databases">
        <title>De-novo sequencing of pomegranate (Punica granatum L.) genome.</title>
        <authorList>
            <person name="Akparov Z."/>
            <person name="Amiraslanov A."/>
            <person name="Hajiyeva S."/>
            <person name="Abbasov M."/>
            <person name="Kaur K."/>
            <person name="Hamwieh A."/>
            <person name="Solovyev V."/>
            <person name="Salamov A."/>
            <person name="Braich B."/>
            <person name="Kosarev P."/>
            <person name="Mahmoud A."/>
            <person name="Hajiyev E."/>
            <person name="Babayeva S."/>
            <person name="Izzatullayeva V."/>
            <person name="Mammadov A."/>
            <person name="Mammadov A."/>
            <person name="Sharifova S."/>
            <person name="Ojaghi J."/>
            <person name="Eynullazada K."/>
            <person name="Bayramov B."/>
            <person name="Abdulazimova A."/>
            <person name="Shahmuradov I."/>
        </authorList>
    </citation>
    <scope>NUCLEOTIDE SEQUENCE [LARGE SCALE GENOMIC DNA]</scope>
    <source>
        <strain evidence="3">cv. AG2017</strain>
        <tissue evidence="2">Leaf</tissue>
    </source>
</reference>
<dbReference type="STRING" id="22663.A0A2I0JRT6"/>
<dbReference type="AlphaFoldDB" id="A0A2I0JRT6"/>
<dbReference type="Proteomes" id="UP000233551">
    <property type="component" value="Unassembled WGS sequence"/>
</dbReference>
<comment type="caution">
    <text evidence="2">The sequence shown here is derived from an EMBL/GenBank/DDBJ whole genome shotgun (WGS) entry which is preliminary data.</text>
</comment>
<feature type="transmembrane region" description="Helical" evidence="1">
    <location>
        <begin position="72"/>
        <end position="92"/>
    </location>
</feature>